<dbReference type="InterPro" id="IPR036397">
    <property type="entry name" value="RNaseH_sf"/>
</dbReference>
<dbReference type="EMBL" id="BGZK01000261">
    <property type="protein sequence ID" value="GBP32563.1"/>
    <property type="molecule type" value="Genomic_DNA"/>
</dbReference>
<gene>
    <name evidence="1" type="ORF">EVAR_23975_1</name>
</gene>
<organism evidence="1 2">
    <name type="scientific">Eumeta variegata</name>
    <name type="common">Bagworm moth</name>
    <name type="synonym">Eumeta japonica</name>
    <dbReference type="NCBI Taxonomy" id="151549"/>
    <lineage>
        <taxon>Eukaryota</taxon>
        <taxon>Metazoa</taxon>
        <taxon>Ecdysozoa</taxon>
        <taxon>Arthropoda</taxon>
        <taxon>Hexapoda</taxon>
        <taxon>Insecta</taxon>
        <taxon>Pterygota</taxon>
        <taxon>Neoptera</taxon>
        <taxon>Endopterygota</taxon>
        <taxon>Lepidoptera</taxon>
        <taxon>Glossata</taxon>
        <taxon>Ditrysia</taxon>
        <taxon>Tineoidea</taxon>
        <taxon>Psychidae</taxon>
        <taxon>Oiketicinae</taxon>
        <taxon>Eumeta</taxon>
    </lineage>
</organism>
<comment type="caution">
    <text evidence="1">The sequence shown here is derived from an EMBL/GenBank/DDBJ whole genome shotgun (WGS) entry which is preliminary data.</text>
</comment>
<evidence type="ECO:0008006" key="3">
    <source>
        <dbReference type="Google" id="ProtNLM"/>
    </source>
</evidence>
<keyword evidence="2" id="KW-1185">Reference proteome</keyword>
<reference evidence="1 2" key="1">
    <citation type="journal article" date="2019" name="Commun. Biol.">
        <title>The bagworm genome reveals a unique fibroin gene that provides high tensile strength.</title>
        <authorList>
            <person name="Kono N."/>
            <person name="Nakamura H."/>
            <person name="Ohtoshi R."/>
            <person name="Tomita M."/>
            <person name="Numata K."/>
            <person name="Arakawa K."/>
        </authorList>
    </citation>
    <scope>NUCLEOTIDE SEQUENCE [LARGE SCALE GENOMIC DNA]</scope>
</reference>
<accession>A0A4C1V1B3</accession>
<dbReference type="AlphaFoldDB" id="A0A4C1V1B3"/>
<name>A0A4C1V1B3_EUMVA</name>
<protein>
    <recommendedName>
        <fullName evidence="3">Histone-lysine N-methyltransferase SETMAR</fullName>
    </recommendedName>
</protein>
<dbReference type="Proteomes" id="UP000299102">
    <property type="component" value="Unassembled WGS sequence"/>
</dbReference>
<evidence type="ECO:0000313" key="1">
    <source>
        <dbReference type="EMBL" id="GBP32563.1"/>
    </source>
</evidence>
<proteinExistence type="predicted"/>
<dbReference type="OrthoDB" id="616263at2759"/>
<dbReference type="Gene3D" id="3.30.420.10">
    <property type="entry name" value="Ribonuclease H-like superfamily/Ribonuclease H"/>
    <property type="match status" value="1"/>
</dbReference>
<sequence>MNHVLICNSLLKRNEAEPVLQRLITGDEKWITCDKNVKKIMVKRQACSTDYSETRINSQKVDVMYTHSHHTLILFESPNGVQMKRHTSTLQIQAEEVALKTTNYTSAPPTDNRTDRIWELLGQNNP</sequence>
<dbReference type="GO" id="GO:0003676">
    <property type="term" value="F:nucleic acid binding"/>
    <property type="evidence" value="ECO:0007669"/>
    <property type="project" value="InterPro"/>
</dbReference>
<evidence type="ECO:0000313" key="2">
    <source>
        <dbReference type="Proteomes" id="UP000299102"/>
    </source>
</evidence>